<evidence type="ECO:0000313" key="3">
    <source>
        <dbReference type="Proteomes" id="UP000694427"/>
    </source>
</evidence>
<evidence type="ECO:0000259" key="1">
    <source>
        <dbReference type="PROSITE" id="PS50878"/>
    </source>
</evidence>
<dbReference type="InterPro" id="IPR000477">
    <property type="entry name" value="RT_dom"/>
</dbReference>
<reference evidence="2" key="2">
    <citation type="submission" date="2025-09" db="UniProtKB">
        <authorList>
            <consortium name="Ensembl"/>
        </authorList>
    </citation>
    <scope>IDENTIFICATION</scope>
</reference>
<accession>A0A8C1Q253</accession>
<dbReference type="PANTHER" id="PTHR19446">
    <property type="entry name" value="REVERSE TRANSCRIPTASES"/>
    <property type="match status" value="1"/>
</dbReference>
<dbReference type="PROSITE" id="PS50878">
    <property type="entry name" value="RT_POL"/>
    <property type="match status" value="1"/>
</dbReference>
<dbReference type="InterPro" id="IPR043502">
    <property type="entry name" value="DNA/RNA_pol_sf"/>
</dbReference>
<dbReference type="CDD" id="cd01650">
    <property type="entry name" value="RT_nLTR_like"/>
    <property type="match status" value="1"/>
</dbReference>
<dbReference type="AlphaFoldDB" id="A0A8C1Q253"/>
<dbReference type="SUPFAM" id="SSF56672">
    <property type="entry name" value="DNA/RNA polymerases"/>
    <property type="match status" value="1"/>
</dbReference>
<sequence length="362" mass="41470">MMTMTQSQPMIIQEREVVTVLHKIKPYKAPGPDGLKGKVLKECAAQLGHVCTRLFQIFLNNGFVPLAWKNSIVIPVPKIPNAKSLKDFRPIVLTSILCKCMERIVCKELLSQIETCIDPMQFAYRANRSTVDASLTLLNKVQNHLDNSNSYVRILFMDFSSAFNTVQPHLLLKRLYELGASSWMILWIKEFLKGRPQRVCVNNVMSDCLVLDTGVPQGCVLPPILFSVYINELKCNDDNLTLIKYADDMALVSCQKEMNCTSYFEYIDSIICWFESSFLHLNIEKTKELCLGNQLKRVDTVSEYKPVVIKEKTVEQVSNFKYLGTIIDEKLTFESNVEYIHKKARQRLGLLRKLRSLSVSRP</sequence>
<evidence type="ECO:0000313" key="2">
    <source>
        <dbReference type="Ensembl" id="ENSCCRP00010016339.1"/>
    </source>
</evidence>
<proteinExistence type="predicted"/>
<organism evidence="2 3">
    <name type="scientific">Cyprinus carpio</name>
    <name type="common">Common carp</name>
    <dbReference type="NCBI Taxonomy" id="7962"/>
    <lineage>
        <taxon>Eukaryota</taxon>
        <taxon>Metazoa</taxon>
        <taxon>Chordata</taxon>
        <taxon>Craniata</taxon>
        <taxon>Vertebrata</taxon>
        <taxon>Euteleostomi</taxon>
        <taxon>Actinopterygii</taxon>
        <taxon>Neopterygii</taxon>
        <taxon>Teleostei</taxon>
        <taxon>Ostariophysi</taxon>
        <taxon>Cypriniformes</taxon>
        <taxon>Cyprinidae</taxon>
        <taxon>Cyprininae</taxon>
        <taxon>Cyprinus</taxon>
    </lineage>
</organism>
<dbReference type="Pfam" id="PF00078">
    <property type="entry name" value="RVT_1"/>
    <property type="match status" value="1"/>
</dbReference>
<keyword evidence="3" id="KW-1185">Reference proteome</keyword>
<dbReference type="Ensembl" id="ENSCCRT00010017773.1">
    <property type="protein sequence ID" value="ENSCCRP00010016339.1"/>
    <property type="gene ID" value="ENSCCRG00010006995.1"/>
</dbReference>
<dbReference type="Proteomes" id="UP000694427">
    <property type="component" value="Unplaced"/>
</dbReference>
<feature type="domain" description="Reverse transcriptase" evidence="1">
    <location>
        <begin position="57"/>
        <end position="327"/>
    </location>
</feature>
<name>A0A8C1Q253_CYPCA</name>
<reference evidence="2" key="1">
    <citation type="submission" date="2025-08" db="UniProtKB">
        <authorList>
            <consortium name="Ensembl"/>
        </authorList>
    </citation>
    <scope>IDENTIFICATION</scope>
</reference>
<protein>
    <recommendedName>
        <fullName evidence="1">Reverse transcriptase domain-containing protein</fullName>
    </recommendedName>
</protein>